<organism evidence="1 2">
    <name type="scientific">Opisthorchis viverrini</name>
    <name type="common">Southeast Asian liver fluke</name>
    <dbReference type="NCBI Taxonomy" id="6198"/>
    <lineage>
        <taxon>Eukaryota</taxon>
        <taxon>Metazoa</taxon>
        <taxon>Spiralia</taxon>
        <taxon>Lophotrochozoa</taxon>
        <taxon>Platyhelminthes</taxon>
        <taxon>Trematoda</taxon>
        <taxon>Digenea</taxon>
        <taxon>Opisthorchiida</taxon>
        <taxon>Opisthorchiata</taxon>
        <taxon>Opisthorchiidae</taxon>
        <taxon>Opisthorchis</taxon>
    </lineage>
</organism>
<sequence length="183" mass="19955">MCPWLLVCVDTIRLGMVRNQGKISYSQQVVLESPVELIVNGNLGVSEVAVSWKYTSDCVASRFIVTVYNRTLSPIIANIETAAHQTTVTGFPICVPLVIGVRGCNDVGDGVEARKEFSISRDYPKYWNSCTSSALTNFSIGVSLAIDVRGRNDIGDGVEARRELSISYTSNEHLVEGCAFGKE</sequence>
<protein>
    <submittedName>
        <fullName evidence="1">Uncharacterized protein</fullName>
    </submittedName>
</protein>
<proteinExistence type="predicted"/>
<evidence type="ECO:0000313" key="2">
    <source>
        <dbReference type="Proteomes" id="UP000243686"/>
    </source>
</evidence>
<evidence type="ECO:0000313" key="1">
    <source>
        <dbReference type="EMBL" id="OON17096.1"/>
    </source>
</evidence>
<gene>
    <name evidence="1" type="ORF">X801_07071</name>
</gene>
<feature type="non-terminal residue" evidence="1">
    <location>
        <position position="183"/>
    </location>
</feature>
<dbReference type="EMBL" id="KV895913">
    <property type="protein sequence ID" value="OON17096.1"/>
    <property type="molecule type" value="Genomic_DNA"/>
</dbReference>
<name>A0A1S8WRK4_OPIVI</name>
<accession>A0A1S8WRK4</accession>
<dbReference type="AlphaFoldDB" id="A0A1S8WRK4"/>
<reference evidence="1 2" key="1">
    <citation type="submission" date="2015-03" db="EMBL/GenBank/DDBJ databases">
        <title>Draft genome of the nematode, Opisthorchis viverrini.</title>
        <authorList>
            <person name="Mitreva M."/>
        </authorList>
    </citation>
    <scope>NUCLEOTIDE SEQUENCE [LARGE SCALE GENOMIC DNA]</scope>
    <source>
        <strain evidence="1">Khon Kaen</strain>
    </source>
</reference>
<keyword evidence="2" id="KW-1185">Reference proteome</keyword>
<dbReference type="Proteomes" id="UP000243686">
    <property type="component" value="Unassembled WGS sequence"/>
</dbReference>